<protein>
    <recommendedName>
        <fullName evidence="6">Anti-sigma factor</fullName>
    </recommendedName>
</protein>
<evidence type="ECO:0000256" key="2">
    <source>
        <dbReference type="SAM" id="MobiDB-lite"/>
    </source>
</evidence>
<keyword evidence="3" id="KW-0812">Transmembrane</keyword>
<feature type="region of interest" description="Disordered" evidence="2">
    <location>
        <begin position="75"/>
        <end position="95"/>
    </location>
</feature>
<evidence type="ECO:0000313" key="4">
    <source>
        <dbReference type="EMBL" id="AXY78105.1"/>
    </source>
</evidence>
<dbReference type="KEGG" id="pseg:D3H65_30740"/>
<proteinExistence type="predicted"/>
<dbReference type="AlphaFoldDB" id="A0A3B7N216"/>
<evidence type="ECO:0008006" key="6">
    <source>
        <dbReference type="Google" id="ProtNLM"/>
    </source>
</evidence>
<feature type="coiled-coil region" evidence="1">
    <location>
        <begin position="163"/>
        <end position="190"/>
    </location>
</feature>
<accession>A0A3B7N216</accession>
<dbReference type="RefSeq" id="WP_119053978.1">
    <property type="nucleotide sequence ID" value="NZ_CP032157.1"/>
</dbReference>
<name>A0A3B7N216_9BACT</name>
<dbReference type="EMBL" id="CP032157">
    <property type="protein sequence ID" value="AXY78105.1"/>
    <property type="molecule type" value="Genomic_DNA"/>
</dbReference>
<evidence type="ECO:0000256" key="1">
    <source>
        <dbReference type="SAM" id="Coils"/>
    </source>
</evidence>
<organism evidence="4 5">
    <name type="scientific">Paraflavitalea soli</name>
    <dbReference type="NCBI Taxonomy" id="2315862"/>
    <lineage>
        <taxon>Bacteria</taxon>
        <taxon>Pseudomonadati</taxon>
        <taxon>Bacteroidota</taxon>
        <taxon>Chitinophagia</taxon>
        <taxon>Chitinophagales</taxon>
        <taxon>Chitinophagaceae</taxon>
        <taxon>Paraflavitalea</taxon>
    </lineage>
</organism>
<evidence type="ECO:0000313" key="5">
    <source>
        <dbReference type="Proteomes" id="UP000263900"/>
    </source>
</evidence>
<keyword evidence="5" id="KW-1185">Reference proteome</keyword>
<feature type="region of interest" description="Disordered" evidence="2">
    <location>
        <begin position="1"/>
        <end position="23"/>
    </location>
</feature>
<keyword evidence="1" id="KW-0175">Coiled coil</keyword>
<dbReference type="Proteomes" id="UP000263900">
    <property type="component" value="Chromosome"/>
</dbReference>
<dbReference type="OrthoDB" id="1120747at2"/>
<reference evidence="4 5" key="1">
    <citation type="submission" date="2018-09" db="EMBL/GenBank/DDBJ databases">
        <title>Genome sequencing of strain 6GH32-13.</title>
        <authorList>
            <person name="Weon H.-Y."/>
            <person name="Heo J."/>
            <person name="Kwon S.-W."/>
        </authorList>
    </citation>
    <scope>NUCLEOTIDE SEQUENCE [LARGE SCALE GENOMIC DNA]</scope>
    <source>
        <strain evidence="4 5">5GH32-13</strain>
    </source>
</reference>
<feature type="transmembrane region" description="Helical" evidence="3">
    <location>
        <begin position="49"/>
        <end position="70"/>
    </location>
</feature>
<feature type="compositionally biased region" description="Basic and acidic residues" evidence="2">
    <location>
        <begin position="82"/>
        <end position="95"/>
    </location>
</feature>
<sequence>MSNGLEQFMRDHRDEFDSEEPGPQVWKKLEQELVPAPEKKGKVFTMTTIVRWSAAAAILVLAGLGVFHLFNPQTSTSTNDPKVARTQETPKKDEGDVLLKDIDPTYAKEVYHFTQLIELKQNELKQIEKDNPALYKQFLSDITKLDSSYNALKQELPTNANREQLLEAMIQNLRLQTELLNQQLQIIQQIKKSKSGSDENSKSV</sequence>
<gene>
    <name evidence="4" type="ORF">D3H65_30740</name>
</gene>
<keyword evidence="3" id="KW-0472">Membrane</keyword>
<evidence type="ECO:0000256" key="3">
    <source>
        <dbReference type="SAM" id="Phobius"/>
    </source>
</evidence>
<keyword evidence="3" id="KW-1133">Transmembrane helix</keyword>